<reference evidence="1 2" key="1">
    <citation type="submission" date="2024-04" db="EMBL/GenBank/DDBJ databases">
        <title>Tritrichomonas musculus Genome.</title>
        <authorList>
            <person name="Alves-Ferreira E."/>
            <person name="Grigg M."/>
            <person name="Lorenzi H."/>
            <person name="Galac M."/>
        </authorList>
    </citation>
    <scope>NUCLEOTIDE SEQUENCE [LARGE SCALE GENOMIC DNA]</scope>
    <source>
        <strain evidence="1 2">EAF2021</strain>
    </source>
</reference>
<dbReference type="Proteomes" id="UP001470230">
    <property type="component" value="Unassembled WGS sequence"/>
</dbReference>
<organism evidence="1 2">
    <name type="scientific">Tritrichomonas musculus</name>
    <dbReference type="NCBI Taxonomy" id="1915356"/>
    <lineage>
        <taxon>Eukaryota</taxon>
        <taxon>Metamonada</taxon>
        <taxon>Parabasalia</taxon>
        <taxon>Tritrichomonadida</taxon>
        <taxon>Tritrichomonadidae</taxon>
        <taxon>Tritrichomonas</taxon>
    </lineage>
</organism>
<name>A0ABR2K1H5_9EUKA</name>
<protein>
    <submittedName>
        <fullName evidence="1">Uncharacterized protein</fullName>
    </submittedName>
</protein>
<accession>A0ABR2K1H5</accession>
<evidence type="ECO:0000313" key="1">
    <source>
        <dbReference type="EMBL" id="KAK8884821.1"/>
    </source>
</evidence>
<sequence length="393" mass="45911">MIEMHEMRLDRINRENNSLMNPFSAYYYFLMKIMENLMLPKNRTVGTEPDVAASYFAQKVLSSFQIYENRMEMDNYINILTNFGLPFILRDFKLPLHSIAQYSEMLARDINSILKNKVIKTIKCLKYTEITNEIFDKMTSDFGGSINLKTNSDTSISLQNQISSILQFHWDFQTHNFLSTNYDTNFCRRIGGDSEQLIIFFEQDNPSNDSTLLFRALTGFDVNFEKEKKVSKLFKNVPIQRMLTRIKRLRKKNYVSKLLNPPVKKVNILYLKGCPQCIFRRICKAQNRKPICVSSMIEGQEITIGPPPDCVFNMFILSEHSYKYQTVSLIKYVQNINDAKSIILKKNPQLSNVNLLPVNSTNYCFNFDGPVVHELIRYGCRFILQDQSFDKYS</sequence>
<proteinExistence type="predicted"/>
<keyword evidence="2" id="KW-1185">Reference proteome</keyword>
<comment type="caution">
    <text evidence="1">The sequence shown here is derived from an EMBL/GenBank/DDBJ whole genome shotgun (WGS) entry which is preliminary data.</text>
</comment>
<gene>
    <name evidence="1" type="ORF">M9Y10_043942</name>
</gene>
<dbReference type="EMBL" id="JAPFFF010000008">
    <property type="protein sequence ID" value="KAK8884821.1"/>
    <property type="molecule type" value="Genomic_DNA"/>
</dbReference>
<evidence type="ECO:0000313" key="2">
    <source>
        <dbReference type="Proteomes" id="UP001470230"/>
    </source>
</evidence>